<gene>
    <name evidence="2" type="ORF">SAMN05443551_0669</name>
</gene>
<feature type="transmembrane region" description="Helical" evidence="1">
    <location>
        <begin position="28"/>
        <end position="51"/>
    </location>
</feature>
<accession>A0A1M5MVH5</accession>
<keyword evidence="3" id="KW-1185">Reference proteome</keyword>
<keyword evidence="1" id="KW-1133">Transmembrane helix</keyword>
<proteinExistence type="predicted"/>
<dbReference type="RefSeq" id="WP_178346830.1">
    <property type="nucleotide sequence ID" value="NZ_FQXC01000001.1"/>
</dbReference>
<name>A0A1M5MVH5_9RHOB</name>
<dbReference type="Proteomes" id="UP000184221">
    <property type="component" value="Unassembled WGS sequence"/>
</dbReference>
<keyword evidence="1" id="KW-0812">Transmembrane</keyword>
<protein>
    <submittedName>
        <fullName evidence="2">Uncharacterized protein</fullName>
    </submittedName>
</protein>
<dbReference type="EMBL" id="FQXC01000001">
    <property type="protein sequence ID" value="SHG81281.1"/>
    <property type="molecule type" value="Genomic_DNA"/>
</dbReference>
<sequence length="55" mass="5509">MAAVSLISGSIFGWLAAAVAVFAGATGVAAAMIYIAVSLAFATFIVTAATLRMDR</sequence>
<keyword evidence="1" id="KW-0472">Membrane</keyword>
<evidence type="ECO:0000256" key="1">
    <source>
        <dbReference type="SAM" id="Phobius"/>
    </source>
</evidence>
<evidence type="ECO:0000313" key="3">
    <source>
        <dbReference type="Proteomes" id="UP000184221"/>
    </source>
</evidence>
<dbReference type="AlphaFoldDB" id="A0A1M5MVH5"/>
<organism evidence="2 3">
    <name type="scientific">Marivita hallyeonensis</name>
    <dbReference type="NCBI Taxonomy" id="996342"/>
    <lineage>
        <taxon>Bacteria</taxon>
        <taxon>Pseudomonadati</taxon>
        <taxon>Pseudomonadota</taxon>
        <taxon>Alphaproteobacteria</taxon>
        <taxon>Rhodobacterales</taxon>
        <taxon>Roseobacteraceae</taxon>
        <taxon>Marivita</taxon>
    </lineage>
</organism>
<evidence type="ECO:0000313" key="2">
    <source>
        <dbReference type="EMBL" id="SHG81281.1"/>
    </source>
</evidence>
<reference evidence="2 3" key="1">
    <citation type="submission" date="2016-11" db="EMBL/GenBank/DDBJ databases">
        <authorList>
            <person name="Jaros S."/>
            <person name="Januszkiewicz K."/>
            <person name="Wedrychowicz H."/>
        </authorList>
    </citation>
    <scope>NUCLEOTIDE SEQUENCE [LARGE SCALE GENOMIC DNA]</scope>
    <source>
        <strain evidence="2 3">DSM 29431</strain>
    </source>
</reference>